<dbReference type="InterPro" id="IPR034015">
    <property type="entry name" value="M1_LTA4H"/>
</dbReference>
<dbReference type="STRING" id="874156.GCA_001021555_00401"/>
<feature type="binding site" evidence="1">
    <location>
        <position position="323"/>
    </location>
    <ligand>
        <name>Zn(2+)</name>
        <dbReference type="ChEBI" id="CHEBI:29105"/>
        <note>catalytic</note>
    </ligand>
</feature>
<evidence type="ECO:0000313" key="4">
    <source>
        <dbReference type="Proteomes" id="UP000053455"/>
    </source>
</evidence>
<name>A0A0H0XTA3_9SPHN</name>
<dbReference type="EMBL" id="LBHU01000001">
    <property type="protein sequence ID" value="KLI65236.1"/>
    <property type="molecule type" value="Genomic_DNA"/>
</dbReference>
<evidence type="ECO:0000313" key="3">
    <source>
        <dbReference type="EMBL" id="KLI65236.1"/>
    </source>
</evidence>
<keyword evidence="1" id="KW-0479">Metal-binding</keyword>
<reference evidence="3 4" key="1">
    <citation type="submission" date="2015-04" db="EMBL/GenBank/DDBJ databases">
        <title>The draft genome sequence of Erythrobacter marinus HWDM-33.</title>
        <authorList>
            <person name="Zhuang L."/>
            <person name="Liu Y."/>
            <person name="Shao Z."/>
        </authorList>
    </citation>
    <scope>NUCLEOTIDE SEQUENCE [LARGE SCALE GENOMIC DNA]</scope>
    <source>
        <strain evidence="3 4">HWDM-33</strain>
    </source>
</reference>
<dbReference type="SUPFAM" id="SSF63737">
    <property type="entry name" value="Leukotriene A4 hydrolase N-terminal domain"/>
    <property type="match status" value="1"/>
</dbReference>
<keyword evidence="1" id="KW-0862">Zinc</keyword>
<feature type="binding site" evidence="1">
    <location>
        <position position="327"/>
    </location>
    <ligand>
        <name>Zn(2+)</name>
        <dbReference type="ChEBI" id="CHEBI:29105"/>
        <note>catalytic</note>
    </ligand>
</feature>
<dbReference type="AlphaFoldDB" id="A0A0H0XTA3"/>
<dbReference type="InterPro" id="IPR014782">
    <property type="entry name" value="Peptidase_M1_dom"/>
</dbReference>
<dbReference type="CDD" id="cd09603">
    <property type="entry name" value="M1_APN_like"/>
    <property type="match status" value="1"/>
</dbReference>
<evidence type="ECO:0000259" key="2">
    <source>
        <dbReference type="Pfam" id="PF01433"/>
    </source>
</evidence>
<protein>
    <recommendedName>
        <fullName evidence="2">Peptidase M1 membrane alanine aminopeptidase domain-containing protein</fullName>
    </recommendedName>
</protein>
<feature type="binding site" evidence="1">
    <location>
        <position position="346"/>
    </location>
    <ligand>
        <name>Zn(2+)</name>
        <dbReference type="ChEBI" id="CHEBI:29105"/>
        <note>catalytic</note>
    </ligand>
</feature>
<organism evidence="3 4">
    <name type="scientific">Aurantiacibacter marinus</name>
    <dbReference type="NCBI Taxonomy" id="874156"/>
    <lineage>
        <taxon>Bacteria</taxon>
        <taxon>Pseudomonadati</taxon>
        <taxon>Pseudomonadota</taxon>
        <taxon>Alphaproteobacteria</taxon>
        <taxon>Sphingomonadales</taxon>
        <taxon>Erythrobacteraceae</taxon>
        <taxon>Aurantiacibacter</taxon>
    </lineage>
</organism>
<gene>
    <name evidence="3" type="ORF">AAV99_04375</name>
</gene>
<dbReference type="InterPro" id="IPR027268">
    <property type="entry name" value="Peptidase_M4/M1_CTD_sf"/>
</dbReference>
<feature type="domain" description="Peptidase M1 membrane alanine aminopeptidase" evidence="2">
    <location>
        <begin position="320"/>
        <end position="472"/>
    </location>
</feature>
<accession>A0A0H0XTA3</accession>
<sequence>MSLCAATLAFPVTAFGQAAPPLSERTAQSDLPLDGPRADMLLEHVTLSIAVDPASQSISAEGVYAVIMRGGQSSLAFDLDPRFDIASIQVDGAALPEIAWSNPDGLLSIDLPAPLSAGDNVTVQIAYSGSPHVALNAPWEGGFVWDRTPADEPWIATAVQGEGCDMFWPCIDHSSSRIGTMDTLVTVPDGLIAAGNGRLVETVENDDDTTTFHWSARDPSNYGISLQIGPYELTERLYESRFGNTIPIQFWHLPGNNKDARRLNAEMASYLDFFETTIGPYPFGDEKAGIVETPHLGMEHQTINAYGNRFRPSALGYDWLLAHEFAHEWFANQLTHASINHMWLHEGIGTWMQPLYLGWARGEMFYASEMWRQRQMIGSRVPLVPSEGTLPDYNDREAGWGIDIYAKGAWIMHSLRYLVGEDVIFPALTRLTYGTDNPVPGEIAPINRTTDDFRVILEEMSGHDLDWFFDAYFYQAELPRLVISRGGDQLTMEWQSRSELAFEMPVELRYGGSTMRIPMPGGAATITLPEGTGHVQIDPRNQILRHDEEIVRARESG</sequence>
<dbReference type="PANTHER" id="PTHR45726:SF3">
    <property type="entry name" value="LEUKOTRIENE A-4 HYDROLASE"/>
    <property type="match status" value="1"/>
</dbReference>
<dbReference type="PANTHER" id="PTHR45726">
    <property type="entry name" value="LEUKOTRIENE A-4 HYDROLASE"/>
    <property type="match status" value="1"/>
</dbReference>
<dbReference type="GO" id="GO:0008237">
    <property type="term" value="F:metallopeptidase activity"/>
    <property type="evidence" value="ECO:0007669"/>
    <property type="project" value="InterPro"/>
</dbReference>
<dbReference type="InterPro" id="IPR042097">
    <property type="entry name" value="Aminopeptidase_N-like_N_sf"/>
</dbReference>
<dbReference type="Gene3D" id="2.60.40.1730">
    <property type="entry name" value="tricorn interacting facor f3 domain"/>
    <property type="match status" value="1"/>
</dbReference>
<dbReference type="Proteomes" id="UP000053455">
    <property type="component" value="Unassembled WGS sequence"/>
</dbReference>
<proteinExistence type="predicted"/>
<keyword evidence="4" id="KW-1185">Reference proteome</keyword>
<dbReference type="Pfam" id="PF01433">
    <property type="entry name" value="Peptidase_M1"/>
    <property type="match status" value="1"/>
</dbReference>
<comment type="caution">
    <text evidence="3">The sequence shown here is derived from an EMBL/GenBank/DDBJ whole genome shotgun (WGS) entry which is preliminary data.</text>
</comment>
<dbReference type="PATRIC" id="fig|874156.12.peg.910"/>
<dbReference type="SUPFAM" id="SSF55486">
    <property type="entry name" value="Metalloproteases ('zincins'), catalytic domain"/>
    <property type="match status" value="1"/>
</dbReference>
<comment type="cofactor">
    <cofactor evidence="1">
        <name>Zn(2+)</name>
        <dbReference type="ChEBI" id="CHEBI:29105"/>
    </cofactor>
    <text evidence="1">Binds 1 zinc ion per subunit.</text>
</comment>
<dbReference type="Gene3D" id="1.10.390.10">
    <property type="entry name" value="Neutral Protease Domain 2"/>
    <property type="match status" value="1"/>
</dbReference>
<evidence type="ECO:0000256" key="1">
    <source>
        <dbReference type="PIRSR" id="PIRSR634015-3"/>
    </source>
</evidence>
<dbReference type="GO" id="GO:0008270">
    <property type="term" value="F:zinc ion binding"/>
    <property type="evidence" value="ECO:0007669"/>
    <property type="project" value="InterPro"/>
</dbReference>